<comment type="caution">
    <text evidence="2">The sequence shown here is derived from an EMBL/GenBank/DDBJ whole genome shotgun (WGS) entry which is preliminary data.</text>
</comment>
<dbReference type="EMBL" id="VFFF01000002">
    <property type="protein sequence ID" value="TNY31124.1"/>
    <property type="molecule type" value="Genomic_DNA"/>
</dbReference>
<protein>
    <recommendedName>
        <fullName evidence="4">Oxidoreductase molybdopterin-binding domain-containing protein</fullName>
    </recommendedName>
</protein>
<dbReference type="Gene3D" id="3.90.420.10">
    <property type="entry name" value="Oxidoreductase, molybdopterin-binding domain"/>
    <property type="match status" value="1"/>
</dbReference>
<name>A0A5C5GAY1_9RHOB</name>
<dbReference type="OrthoDB" id="9798763at2"/>
<dbReference type="Proteomes" id="UP000314011">
    <property type="component" value="Unassembled WGS sequence"/>
</dbReference>
<dbReference type="SUPFAM" id="SSF56524">
    <property type="entry name" value="Oxidoreductase molybdopterin-binding domain"/>
    <property type="match status" value="1"/>
</dbReference>
<feature type="signal peptide" evidence="1">
    <location>
        <begin position="1"/>
        <end position="21"/>
    </location>
</feature>
<sequence>MKLISIVLGAFVAGMASTAMAQDTLLTVESATGEQVEYTIDDLEALPQVEYVTMNPYIDSPSSFSGPLLRDLVEGVGEDEQLSLVAINDYSVEIPMGDAINYDVIVATRLDGHHMSVREKGPLWVMYPFSDHPELNDSIYNARLIWQLDTIVTP</sequence>
<organism evidence="2 3">
    <name type="scientific">Pelagovum pacificum</name>
    <dbReference type="NCBI Taxonomy" id="2588711"/>
    <lineage>
        <taxon>Bacteria</taxon>
        <taxon>Pseudomonadati</taxon>
        <taxon>Pseudomonadota</taxon>
        <taxon>Alphaproteobacteria</taxon>
        <taxon>Rhodobacterales</taxon>
        <taxon>Paracoccaceae</taxon>
        <taxon>Pelagovum</taxon>
    </lineage>
</organism>
<evidence type="ECO:0000256" key="1">
    <source>
        <dbReference type="SAM" id="SignalP"/>
    </source>
</evidence>
<evidence type="ECO:0000313" key="3">
    <source>
        <dbReference type="Proteomes" id="UP000314011"/>
    </source>
</evidence>
<feature type="chain" id="PRO_5023000910" description="Oxidoreductase molybdopterin-binding domain-containing protein" evidence="1">
    <location>
        <begin position="22"/>
        <end position="154"/>
    </location>
</feature>
<gene>
    <name evidence="2" type="ORF">FHY64_13900</name>
</gene>
<reference evidence="2 3" key="1">
    <citation type="submission" date="2019-06" db="EMBL/GenBank/DDBJ databases">
        <title>Genome of new Rhodobacteraceae sp. SM1903.</title>
        <authorList>
            <person name="Ren X."/>
        </authorList>
    </citation>
    <scope>NUCLEOTIDE SEQUENCE [LARGE SCALE GENOMIC DNA]</scope>
    <source>
        <strain evidence="2 3">SM1903</strain>
    </source>
</reference>
<accession>A0A5C5GAY1</accession>
<keyword evidence="3" id="KW-1185">Reference proteome</keyword>
<evidence type="ECO:0000313" key="2">
    <source>
        <dbReference type="EMBL" id="TNY31124.1"/>
    </source>
</evidence>
<dbReference type="InterPro" id="IPR036374">
    <property type="entry name" value="OxRdtase_Mopterin-bd_sf"/>
</dbReference>
<proteinExistence type="predicted"/>
<evidence type="ECO:0008006" key="4">
    <source>
        <dbReference type="Google" id="ProtNLM"/>
    </source>
</evidence>
<keyword evidence="1" id="KW-0732">Signal</keyword>
<dbReference type="RefSeq" id="WP_140195834.1">
    <property type="nucleotide sequence ID" value="NZ_CP065915.1"/>
</dbReference>
<dbReference type="AlphaFoldDB" id="A0A5C5GAY1"/>